<organism evidence="3">
    <name type="scientific">Streptomyces ipomoeae 91-03</name>
    <dbReference type="NCBI Taxonomy" id="698759"/>
    <lineage>
        <taxon>Bacteria</taxon>
        <taxon>Bacillati</taxon>
        <taxon>Actinomycetota</taxon>
        <taxon>Actinomycetes</taxon>
        <taxon>Kitasatosporales</taxon>
        <taxon>Streptomycetaceae</taxon>
        <taxon>Streptomyces</taxon>
    </lineage>
</organism>
<evidence type="ECO:0000313" key="4">
    <source>
        <dbReference type="EMBL" id="EKX60276.1"/>
    </source>
</evidence>
<evidence type="ECO:0000259" key="2">
    <source>
        <dbReference type="Pfam" id="PF13460"/>
    </source>
</evidence>
<feature type="region of interest" description="Disordered" evidence="1">
    <location>
        <begin position="224"/>
        <end position="262"/>
    </location>
</feature>
<dbReference type="AlphaFoldDB" id="I3P658"/>
<dbReference type="InterPro" id="IPR016040">
    <property type="entry name" value="NAD(P)-bd_dom"/>
</dbReference>
<name>I3P658_9ACTN</name>
<gene>
    <name evidence="4" type="ORF">STRIP9103_02607</name>
</gene>
<evidence type="ECO:0000313" key="5">
    <source>
        <dbReference type="Proteomes" id="UP000010411"/>
    </source>
</evidence>
<dbReference type="SUPFAM" id="SSF51735">
    <property type="entry name" value="NAD(P)-binding Rossmann-fold domains"/>
    <property type="match status" value="1"/>
</dbReference>
<reference evidence="4 5" key="2">
    <citation type="submission" date="2012-11" db="EMBL/GenBank/DDBJ databases">
        <authorList>
            <person name="Huguet-Tapia J.C."/>
            <person name="Durkin A.S."/>
            <person name="Pettis G.S."/>
            <person name="Badger J.H."/>
        </authorList>
    </citation>
    <scope>NUCLEOTIDE SEQUENCE [LARGE SCALE GENOMIC DNA]</scope>
    <source>
        <strain evidence="4 5">91-03</strain>
    </source>
</reference>
<keyword evidence="5" id="KW-1185">Reference proteome</keyword>
<dbReference type="PATRIC" id="fig|698759.3.peg.9011"/>
<reference evidence="3" key="1">
    <citation type="journal article" date="2012" name="Mol. Plant Microbe Interact.">
        <title>Evidence that thaxtomin C is a pathogenicity determinant of streptomyces ipomoeae, the causative agent of streptomyces soil rot disease of sweet potato.</title>
        <authorList>
            <person name="Guan D."/>
            <person name="Grau B.L."/>
            <person name="Clark C.A."/>
            <person name="Taylor C.M."/>
            <person name="Loria R."/>
            <person name="Pettis G.S."/>
        </authorList>
    </citation>
    <scope>NUCLEOTIDE SEQUENCE</scope>
    <source>
        <strain evidence="3">91-03</strain>
    </source>
</reference>
<dbReference type="PANTHER" id="PTHR15020:SF11">
    <property type="entry name" value="OS06G0360300 PROTEIN"/>
    <property type="match status" value="1"/>
</dbReference>
<dbReference type="Gene3D" id="3.40.50.720">
    <property type="entry name" value="NAD(P)-binding Rossmann-like Domain"/>
    <property type="match status" value="1"/>
</dbReference>
<accession>I3P658</accession>
<dbReference type="EMBL" id="AEJC01000665">
    <property type="protein sequence ID" value="EKX60276.1"/>
    <property type="molecule type" value="Genomic_DNA"/>
</dbReference>
<proteinExistence type="predicted"/>
<dbReference type="CDD" id="cd05243">
    <property type="entry name" value="SDR_a5"/>
    <property type="match status" value="1"/>
</dbReference>
<dbReference type="Pfam" id="PF13460">
    <property type="entry name" value="NAD_binding_10"/>
    <property type="match status" value="1"/>
</dbReference>
<sequence length="262" mass="27925">MSISTVLVVGATGNIGRLVTAEAIRQDYRTRALARDPSRAAQLDGGVEIVAGDLTRPESLHTAVDGVDAVIFTHGADGSEQTIEQVSYGGVRDILALLTGSQVRIVLMSAVGVTARTGMYNASHLADWKRRAERIVRASGQPYTILRPGWFDANGPDEQQLVMRQGDRHHAGSPSDGAVARQQIAQVLVAALASPTAVGKTFELVAEPGPATRDLEPLFTALPADPDGALDGVGDAANMPLEEEPQRVRDDLQRLDGDYSRR</sequence>
<dbReference type="EMBL" id="JF273471">
    <property type="protein sequence ID" value="AEL30548.1"/>
    <property type="molecule type" value="Genomic_DNA"/>
</dbReference>
<protein>
    <submittedName>
        <fullName evidence="4">NAD dependent epimerase/dehydratase family protein</fullName>
    </submittedName>
    <submittedName>
        <fullName evidence="3">NAD-dependent epimerase/dehydratase</fullName>
    </submittedName>
</protein>
<dbReference type="PANTHER" id="PTHR15020">
    <property type="entry name" value="FLAVIN REDUCTASE-RELATED"/>
    <property type="match status" value="1"/>
</dbReference>
<dbReference type="InterPro" id="IPR036291">
    <property type="entry name" value="NAD(P)-bd_dom_sf"/>
</dbReference>
<feature type="domain" description="NAD(P)-binding" evidence="2">
    <location>
        <begin position="10"/>
        <end position="195"/>
    </location>
</feature>
<feature type="compositionally biased region" description="Basic and acidic residues" evidence="1">
    <location>
        <begin position="244"/>
        <end position="262"/>
    </location>
</feature>
<dbReference type="OrthoDB" id="5510591at2"/>
<dbReference type="Proteomes" id="UP000010411">
    <property type="component" value="Unassembled WGS sequence"/>
</dbReference>
<evidence type="ECO:0000256" key="1">
    <source>
        <dbReference type="SAM" id="MobiDB-lite"/>
    </source>
</evidence>
<dbReference type="RefSeq" id="WP_009342134.1">
    <property type="nucleotide sequence ID" value="NZ_AEJC01000665.1"/>
</dbReference>
<evidence type="ECO:0000313" key="3">
    <source>
        <dbReference type="EMBL" id="AEL30548.1"/>
    </source>
</evidence>